<dbReference type="InterPro" id="IPR001304">
    <property type="entry name" value="C-type_lectin-like"/>
</dbReference>
<dbReference type="PANTHER" id="PTHR22803">
    <property type="entry name" value="MANNOSE, PHOSPHOLIPASE, LECTIN RECEPTOR RELATED"/>
    <property type="match status" value="1"/>
</dbReference>
<dbReference type="SUPFAM" id="SSF56436">
    <property type="entry name" value="C-type lectin-like"/>
    <property type="match status" value="2"/>
</dbReference>
<evidence type="ECO:0000313" key="5">
    <source>
        <dbReference type="EMBL" id="CAH3116756.1"/>
    </source>
</evidence>
<dbReference type="InterPro" id="IPR013320">
    <property type="entry name" value="ConA-like_dom_sf"/>
</dbReference>
<dbReference type="InterPro" id="IPR006558">
    <property type="entry name" value="LamG-like"/>
</dbReference>
<dbReference type="Gene3D" id="3.10.100.10">
    <property type="entry name" value="Mannose-Binding Protein A, subunit A"/>
    <property type="match status" value="1"/>
</dbReference>
<feature type="chain" id="PRO_5043448829" description="C-type lectin domain-containing protein" evidence="3">
    <location>
        <begin position="16"/>
        <end position="454"/>
    </location>
</feature>
<dbReference type="SMART" id="SM00034">
    <property type="entry name" value="CLECT"/>
    <property type="match status" value="1"/>
</dbReference>
<dbReference type="InterPro" id="IPR016186">
    <property type="entry name" value="C-type_lectin-like/link_sf"/>
</dbReference>
<comment type="caution">
    <text evidence="5">The sequence shown here is derived from an EMBL/GenBank/DDBJ whole genome shotgun (WGS) entry which is preliminary data.</text>
</comment>
<dbReference type="InterPro" id="IPR050111">
    <property type="entry name" value="C-type_lectin/snaclec_domain"/>
</dbReference>
<sequence length="454" mass="51491">MKWFAIIFLPCVVGCQTTKFVIEEGHALENHVIKTVTAMQPITCVWQCVDTPLCFSMNVRSLPTGWVTCELNNSSKTADPQDFQISPETRYQQLVKVEHCTTKQCIYKEVFQDGWFRFGSKLLKSFSERKTWEEDRQFCHSIDGELASITHENENEFISHLLDRVKIDETGENKQLVNVIKHWKLDGTDSDVGLASDAEYTEEDGVKTLHLNGTTSSYATTAAVDFGNKSFTIASWAKLKPSVNHTSVIISLWKNQRHFLFSKNSYSKLRFVVKNKTNEAAIISLARGSLPHGEWFHAAAVWDRDKHMAYLFLNGQKIASQSVSSYAAPKDYNPSKKFDIGRKRNSGATLKGYLRDLMIIGSALTGEQIISKIIEPSFNGAWIGFNDLYTEGTFDWPNGTHVTFTKWAPEQPETRNIFMNEDHDCVGMKFGEGTWDDISCARHLPFVCEKKAYG</sequence>
<gene>
    <name evidence="5" type="ORF">PMEA_00006598</name>
</gene>
<dbReference type="EMBL" id="CALNXJ010000015">
    <property type="protein sequence ID" value="CAH3116756.1"/>
    <property type="molecule type" value="Genomic_DNA"/>
</dbReference>
<feature type="signal peptide" evidence="3">
    <location>
        <begin position="1"/>
        <end position="15"/>
    </location>
</feature>
<organism evidence="5 6">
    <name type="scientific">Pocillopora meandrina</name>
    <dbReference type="NCBI Taxonomy" id="46732"/>
    <lineage>
        <taxon>Eukaryota</taxon>
        <taxon>Metazoa</taxon>
        <taxon>Cnidaria</taxon>
        <taxon>Anthozoa</taxon>
        <taxon>Hexacorallia</taxon>
        <taxon>Scleractinia</taxon>
        <taxon>Astrocoeniina</taxon>
        <taxon>Pocilloporidae</taxon>
        <taxon>Pocillopora</taxon>
    </lineage>
</organism>
<evidence type="ECO:0000256" key="1">
    <source>
        <dbReference type="ARBA" id="ARBA00022729"/>
    </source>
</evidence>
<reference evidence="5 6" key="1">
    <citation type="submission" date="2022-05" db="EMBL/GenBank/DDBJ databases">
        <authorList>
            <consortium name="Genoscope - CEA"/>
            <person name="William W."/>
        </authorList>
    </citation>
    <scope>NUCLEOTIDE SEQUENCE [LARGE SCALE GENOMIC DNA]</scope>
</reference>
<dbReference type="AlphaFoldDB" id="A0AAU9WKB0"/>
<evidence type="ECO:0000256" key="2">
    <source>
        <dbReference type="ARBA" id="ARBA00023157"/>
    </source>
</evidence>
<dbReference type="Pfam" id="PF13385">
    <property type="entry name" value="Laminin_G_3"/>
    <property type="match status" value="1"/>
</dbReference>
<dbReference type="SMART" id="SM00560">
    <property type="entry name" value="LamGL"/>
    <property type="match status" value="1"/>
</dbReference>
<name>A0AAU9WKB0_9CNID</name>
<dbReference type="SUPFAM" id="SSF49899">
    <property type="entry name" value="Concanavalin A-like lectins/glucanases"/>
    <property type="match status" value="1"/>
</dbReference>
<dbReference type="PROSITE" id="PS00615">
    <property type="entry name" value="C_TYPE_LECTIN_1"/>
    <property type="match status" value="1"/>
</dbReference>
<dbReference type="InterPro" id="IPR016187">
    <property type="entry name" value="CTDL_fold"/>
</dbReference>
<protein>
    <recommendedName>
        <fullName evidence="4">C-type lectin domain-containing protein</fullName>
    </recommendedName>
</protein>
<keyword evidence="6" id="KW-1185">Reference proteome</keyword>
<evidence type="ECO:0000256" key="3">
    <source>
        <dbReference type="SAM" id="SignalP"/>
    </source>
</evidence>
<dbReference type="Proteomes" id="UP001159428">
    <property type="component" value="Unassembled WGS sequence"/>
</dbReference>
<dbReference type="PROSITE" id="PS50041">
    <property type="entry name" value="C_TYPE_LECTIN_2"/>
    <property type="match status" value="1"/>
</dbReference>
<dbReference type="InterPro" id="IPR018378">
    <property type="entry name" value="C-type_lectin_CS"/>
</dbReference>
<accession>A0AAU9WKB0</accession>
<keyword evidence="2" id="KW-1015">Disulfide bond</keyword>
<keyword evidence="1 3" id="KW-0732">Signal</keyword>
<proteinExistence type="predicted"/>
<evidence type="ECO:0000313" key="6">
    <source>
        <dbReference type="Proteomes" id="UP001159428"/>
    </source>
</evidence>
<dbReference type="Gene3D" id="2.60.120.200">
    <property type="match status" value="1"/>
</dbReference>
<feature type="domain" description="C-type lectin" evidence="4">
    <location>
        <begin position="357"/>
        <end position="449"/>
    </location>
</feature>
<evidence type="ECO:0000259" key="4">
    <source>
        <dbReference type="PROSITE" id="PS50041"/>
    </source>
</evidence>